<feature type="binding site" evidence="7">
    <location>
        <position position="171"/>
    </location>
    <ligand>
        <name>cyanocob(III)alamin</name>
        <dbReference type="ChEBI" id="CHEBI:17439"/>
    </ligand>
</feature>
<dbReference type="Ensembl" id="ENSOANT00000065891.1">
    <property type="protein sequence ID" value="ENSOANP00000042138.1"/>
    <property type="gene ID" value="ENSOANG00000021050.2"/>
</dbReference>
<keyword evidence="3" id="KW-0171">Cobalt transport</keyword>
<keyword evidence="11" id="KW-1185">Reference proteome</keyword>
<evidence type="ECO:0000256" key="2">
    <source>
        <dbReference type="ARBA" id="ARBA00006449"/>
    </source>
</evidence>
<dbReference type="GO" id="GO:0005576">
    <property type="term" value="C:extracellular region"/>
    <property type="evidence" value="ECO:0007669"/>
    <property type="project" value="UniProtKB-SubCell"/>
</dbReference>
<dbReference type="InterPro" id="IPR002157">
    <property type="entry name" value="Cbl-bd_prot"/>
</dbReference>
<evidence type="ECO:0000256" key="5">
    <source>
        <dbReference type="ARBA" id="ARBA00022729"/>
    </source>
</evidence>
<dbReference type="GeneTree" id="ENSGT00530000063370"/>
<dbReference type="PANTHER" id="PTHR10559:SF15">
    <property type="entry name" value="COBALAMIN BINDING INTRINSIC FACTOR"/>
    <property type="match status" value="1"/>
</dbReference>
<gene>
    <name evidence="10" type="primary">CBLIF</name>
</gene>
<dbReference type="GO" id="GO:0015889">
    <property type="term" value="P:cobalamin transport"/>
    <property type="evidence" value="ECO:0007669"/>
    <property type="project" value="InterPro"/>
</dbReference>
<accession>A0A6I8NN94</accession>
<protein>
    <submittedName>
        <fullName evidence="10">Cobalamin binding intrinsic factor</fullName>
    </submittedName>
</protein>
<name>A0A6I8NN94_ORNAN</name>
<feature type="disulfide bond" evidence="8">
    <location>
        <begin position="143"/>
        <end position="182"/>
    </location>
</feature>
<dbReference type="GO" id="GO:0031419">
    <property type="term" value="F:cobalamin binding"/>
    <property type="evidence" value="ECO:0007669"/>
    <property type="project" value="InterPro"/>
</dbReference>
<keyword evidence="3" id="KW-0406">Ion transport</keyword>
<dbReference type="PANTHER" id="PTHR10559">
    <property type="entry name" value="TRANSCOBALAMIN-1/GASTRIC INTRINSIC FACTOR"/>
    <property type="match status" value="1"/>
</dbReference>
<dbReference type="Bgee" id="ENSOANG00000021050">
    <property type="expression patterns" value="Expressed in testis"/>
</dbReference>
<dbReference type="InterPro" id="IPR027954">
    <property type="entry name" value="Transcobalamin-like_C"/>
</dbReference>
<feature type="domain" description="Transcobalamin-like C-terminal" evidence="9">
    <location>
        <begin position="340"/>
        <end position="399"/>
    </location>
</feature>
<feature type="binding site" evidence="7">
    <location>
        <position position="270"/>
    </location>
    <ligand>
        <name>cyanocob(III)alamin</name>
        <dbReference type="ChEBI" id="CHEBI:17439"/>
    </ligand>
</feature>
<dbReference type="Gene3D" id="2.170.130.30">
    <property type="match status" value="1"/>
</dbReference>
<dbReference type="Proteomes" id="UP000002279">
    <property type="component" value="Chromosome 3"/>
</dbReference>
<evidence type="ECO:0000256" key="8">
    <source>
        <dbReference type="PIRSR" id="PIRSR602157-2"/>
    </source>
</evidence>
<evidence type="ECO:0000313" key="10">
    <source>
        <dbReference type="Ensembl" id="ENSOANP00000042138.1"/>
    </source>
</evidence>
<keyword evidence="5" id="KW-0732">Signal</keyword>
<proteinExistence type="inferred from homology"/>
<dbReference type="InterPro" id="IPR051588">
    <property type="entry name" value="Cobalamin_Transport"/>
</dbReference>
<dbReference type="GO" id="GO:0006824">
    <property type="term" value="P:cobalt ion transport"/>
    <property type="evidence" value="ECO:0007669"/>
    <property type="project" value="UniProtKB-KW"/>
</dbReference>
<evidence type="ECO:0000256" key="7">
    <source>
        <dbReference type="PIRSR" id="PIRSR602157-1"/>
    </source>
</evidence>
<evidence type="ECO:0000256" key="1">
    <source>
        <dbReference type="ARBA" id="ARBA00004613"/>
    </source>
</evidence>
<keyword evidence="4" id="KW-0964">Secreted</keyword>
<organism evidence="10 11">
    <name type="scientific">Ornithorhynchus anatinus</name>
    <name type="common">Duckbill platypus</name>
    <dbReference type="NCBI Taxonomy" id="9258"/>
    <lineage>
        <taxon>Eukaryota</taxon>
        <taxon>Metazoa</taxon>
        <taxon>Chordata</taxon>
        <taxon>Craniata</taxon>
        <taxon>Vertebrata</taxon>
        <taxon>Euteleostomi</taxon>
        <taxon>Mammalia</taxon>
        <taxon>Monotremata</taxon>
        <taxon>Ornithorhynchidae</taxon>
        <taxon>Ornithorhynchus</taxon>
    </lineage>
</organism>
<dbReference type="PROSITE" id="PS00468">
    <property type="entry name" value="COBALAMIN_BINDING"/>
    <property type="match status" value="1"/>
</dbReference>
<reference evidence="10" key="3">
    <citation type="submission" date="2025-09" db="UniProtKB">
        <authorList>
            <consortium name="Ensembl"/>
        </authorList>
    </citation>
    <scope>IDENTIFICATION</scope>
    <source>
        <strain evidence="10">Glennie</strain>
    </source>
</reference>
<feature type="binding site" evidence="7">
    <location>
        <position position="222"/>
    </location>
    <ligand>
        <name>cyanocob(III)alamin</name>
        <dbReference type="ChEBI" id="CHEBI:17439"/>
    </ligand>
</feature>
<evidence type="ECO:0000313" key="11">
    <source>
        <dbReference type="Proteomes" id="UP000002279"/>
    </source>
</evidence>
<evidence type="ECO:0000256" key="4">
    <source>
        <dbReference type="ARBA" id="ARBA00022525"/>
    </source>
</evidence>
<evidence type="ECO:0000259" key="9">
    <source>
        <dbReference type="Pfam" id="PF14478"/>
    </source>
</evidence>
<evidence type="ECO:0000256" key="3">
    <source>
        <dbReference type="ARBA" id="ARBA00022426"/>
    </source>
</evidence>
<comment type="subcellular location">
    <subcellularLocation>
        <location evidence="1">Secreted</location>
    </subcellularLocation>
</comment>
<dbReference type="Gene3D" id="1.50.10.20">
    <property type="match status" value="1"/>
</dbReference>
<dbReference type="Pfam" id="PF14478">
    <property type="entry name" value="DUF4430"/>
    <property type="match status" value="1"/>
</dbReference>
<sequence length="410" mass="44817">GRDRLSFLGFSGAKYLNNWSTAFLFSAVPAAKQALVTGLQDIMENSVTPSSFVNPSILIAMNLADTENTEAQKLLTEQILAKDTTEHTIGQLALDVLALASSCRHSGNRLSSLQKKMENWAPTSQTESKITFYQPSLAILALCLKSPEDILPLAARFAKTLLVNTSPFSVDTGAVATLALTCMYSKIPIGVEDGFGELFGQVLKEMVENLSSRIQDNGLIGNIYSTGLAMQALSVSPVQPNRKWDCKKTMDTVLLEIEQEKFNNPMAIAQILPSLKGKTYLDVVHVTCCSDHEGKTISSSSSCPLPTSPSNITVHYTINNQLRGVELLFKATLAVSVRKGSVLLTVLEEAQRINSMFSFKYSVTSWGIFISSINNLTENANQRTYWQFLSGQTPLDQGAVLSSFLFCFLL</sequence>
<feature type="binding site" evidence="7">
    <location>
        <position position="395"/>
    </location>
    <ligand>
        <name>cyanocob(III)alamin</name>
        <dbReference type="ChEBI" id="CHEBI:17439"/>
    </ligand>
</feature>
<dbReference type="Pfam" id="PF01122">
    <property type="entry name" value="Cobalamin_bind"/>
    <property type="match status" value="1"/>
</dbReference>
<reference evidence="10" key="2">
    <citation type="submission" date="2025-08" db="UniProtKB">
        <authorList>
            <consortium name="Ensembl"/>
        </authorList>
    </citation>
    <scope>IDENTIFICATION</scope>
    <source>
        <strain evidence="10">Glennie</strain>
    </source>
</reference>
<reference evidence="10 11" key="1">
    <citation type="journal article" date="2008" name="Nature">
        <title>Genome analysis of the platypus reveals unique signatures of evolution.</title>
        <authorList>
            <person name="Warren W.C."/>
            <person name="Hillier L.W."/>
            <person name="Marshall Graves J.A."/>
            <person name="Birney E."/>
            <person name="Ponting C.P."/>
            <person name="Grutzner F."/>
            <person name="Belov K."/>
            <person name="Miller W."/>
            <person name="Clarke L."/>
            <person name="Chinwalla A.T."/>
            <person name="Yang S.P."/>
            <person name="Heger A."/>
            <person name="Locke D.P."/>
            <person name="Miethke P."/>
            <person name="Waters P.D."/>
            <person name="Veyrunes F."/>
            <person name="Fulton L."/>
            <person name="Fulton B."/>
            <person name="Graves T."/>
            <person name="Wallis J."/>
            <person name="Puente X.S."/>
            <person name="Lopez-Otin C."/>
            <person name="Ordonez G.R."/>
            <person name="Eichler E.E."/>
            <person name="Chen L."/>
            <person name="Cheng Z."/>
            <person name="Deakin J.E."/>
            <person name="Alsop A."/>
            <person name="Thompson K."/>
            <person name="Kirby P."/>
            <person name="Papenfuss A.T."/>
            <person name="Wakefield M.J."/>
            <person name="Olender T."/>
            <person name="Lancet D."/>
            <person name="Huttley G.A."/>
            <person name="Smit A.F."/>
            <person name="Pask A."/>
            <person name="Temple-Smith P."/>
            <person name="Batzer M.A."/>
            <person name="Walker J.A."/>
            <person name="Konkel M.K."/>
            <person name="Harris R.S."/>
            <person name="Whittington C.M."/>
            <person name="Wong E.S."/>
            <person name="Gemmell N.J."/>
            <person name="Buschiazzo E."/>
            <person name="Vargas Jentzsch I.M."/>
            <person name="Merkel A."/>
            <person name="Schmitz J."/>
            <person name="Zemann A."/>
            <person name="Churakov G."/>
            <person name="Kriegs J.O."/>
            <person name="Brosius J."/>
            <person name="Murchison E.P."/>
            <person name="Sachidanandam R."/>
            <person name="Smith C."/>
            <person name="Hannon G.J."/>
            <person name="Tsend-Ayush E."/>
            <person name="McMillan D."/>
            <person name="Attenborough R."/>
            <person name="Rens W."/>
            <person name="Ferguson-Smith M."/>
            <person name="Lefevre C.M."/>
            <person name="Sharp J.A."/>
            <person name="Nicholas K.R."/>
            <person name="Ray D.A."/>
            <person name="Kube M."/>
            <person name="Reinhardt R."/>
            <person name="Pringle T.H."/>
            <person name="Taylor J."/>
            <person name="Jones R.C."/>
            <person name="Nixon B."/>
            <person name="Dacheux J.L."/>
            <person name="Niwa H."/>
            <person name="Sekita Y."/>
            <person name="Huang X."/>
            <person name="Stark A."/>
            <person name="Kheradpour P."/>
            <person name="Kellis M."/>
            <person name="Flicek P."/>
            <person name="Chen Y."/>
            <person name="Webber C."/>
            <person name="Hardison R."/>
            <person name="Nelson J."/>
            <person name="Hallsworth-Pepin K."/>
            <person name="Delehaunty K."/>
            <person name="Markovic C."/>
            <person name="Minx P."/>
            <person name="Feng Y."/>
            <person name="Kremitzki C."/>
            <person name="Mitreva M."/>
            <person name="Glasscock J."/>
            <person name="Wylie T."/>
            <person name="Wohldmann P."/>
            <person name="Thiru P."/>
            <person name="Nhan M.N."/>
            <person name="Pohl C.S."/>
            <person name="Smith S.M."/>
            <person name="Hou S."/>
            <person name="Nefedov M."/>
            <person name="de Jong P.J."/>
            <person name="Renfree M.B."/>
            <person name="Mardis E.R."/>
            <person name="Wilson R.K."/>
        </authorList>
    </citation>
    <scope>NUCLEOTIDE SEQUENCE [LARGE SCALE GENOMIC DNA]</scope>
    <source>
        <strain evidence="10 11">Glennie</strain>
    </source>
</reference>
<dbReference type="AlphaFoldDB" id="A0A6I8NN94"/>
<comment type="similarity">
    <text evidence="2">Belongs to the eukaryotic cobalamin transport proteins family.</text>
</comment>
<evidence type="ECO:0000256" key="6">
    <source>
        <dbReference type="ARBA" id="ARBA00023285"/>
    </source>
</evidence>
<keyword evidence="8" id="KW-1015">Disulfide bond</keyword>
<keyword evidence="3" id="KW-0813">Transport</keyword>
<keyword evidence="6 7" id="KW-0170">Cobalt</keyword>